<feature type="region of interest" description="Disordered" evidence="1">
    <location>
        <begin position="1"/>
        <end position="218"/>
    </location>
</feature>
<evidence type="ECO:0000313" key="3">
    <source>
        <dbReference type="Proteomes" id="UP000283210"/>
    </source>
</evidence>
<accession>A0A437BYN0</accession>
<evidence type="ECO:0000313" key="2">
    <source>
        <dbReference type="EMBL" id="RVE55585.1"/>
    </source>
</evidence>
<dbReference type="EMBL" id="ML136654">
    <property type="protein sequence ID" value="RVE55585.1"/>
    <property type="molecule type" value="Genomic_DNA"/>
</dbReference>
<evidence type="ECO:0000256" key="1">
    <source>
        <dbReference type="SAM" id="MobiDB-lite"/>
    </source>
</evidence>
<feature type="compositionally biased region" description="Basic and acidic residues" evidence="1">
    <location>
        <begin position="184"/>
        <end position="201"/>
    </location>
</feature>
<feature type="compositionally biased region" description="Basic and acidic residues" evidence="1">
    <location>
        <begin position="10"/>
        <end position="22"/>
    </location>
</feature>
<reference evidence="2 3" key="1">
    <citation type="submission" date="2018-11" db="EMBL/GenBank/DDBJ databases">
        <authorList>
            <person name="Lopez-Roques C."/>
            <person name="Donnadieu C."/>
            <person name="Bouchez O."/>
            <person name="Klopp C."/>
            <person name="Cabau C."/>
            <person name="Zahm M."/>
        </authorList>
    </citation>
    <scope>NUCLEOTIDE SEQUENCE [LARGE SCALE GENOMIC DNA]</scope>
    <source>
        <strain evidence="2">RS831</strain>
        <tissue evidence="2">Whole body</tissue>
    </source>
</reference>
<dbReference type="AlphaFoldDB" id="A0A437BYN0"/>
<name>A0A437BYN0_ORYJA</name>
<feature type="compositionally biased region" description="Basic and acidic residues" evidence="1">
    <location>
        <begin position="88"/>
        <end position="105"/>
    </location>
</feature>
<feature type="compositionally biased region" description="Basic and acidic residues" evidence="1">
    <location>
        <begin position="145"/>
        <end position="171"/>
    </location>
</feature>
<reference evidence="2 3" key="2">
    <citation type="submission" date="2019-01" db="EMBL/GenBank/DDBJ databases">
        <title>A chromosome length genome reference of the Java medaka (oryzias javanicus).</title>
        <authorList>
            <person name="Herpin A."/>
            <person name="Takehana Y."/>
            <person name="Naruse K."/>
            <person name="Ansai S."/>
            <person name="Kawaguchi M."/>
        </authorList>
    </citation>
    <scope>NUCLEOTIDE SEQUENCE [LARGE SCALE GENOMIC DNA]</scope>
    <source>
        <strain evidence="2">RS831</strain>
        <tissue evidence="2">Whole body</tissue>
    </source>
</reference>
<organism evidence="2 3">
    <name type="scientific">Oryzias javanicus</name>
    <name type="common">Javanese ricefish</name>
    <name type="synonym">Aplocheilus javanicus</name>
    <dbReference type="NCBI Taxonomy" id="123683"/>
    <lineage>
        <taxon>Eukaryota</taxon>
        <taxon>Metazoa</taxon>
        <taxon>Chordata</taxon>
        <taxon>Craniata</taxon>
        <taxon>Vertebrata</taxon>
        <taxon>Euteleostomi</taxon>
        <taxon>Actinopterygii</taxon>
        <taxon>Neopterygii</taxon>
        <taxon>Teleostei</taxon>
        <taxon>Neoteleostei</taxon>
        <taxon>Acanthomorphata</taxon>
        <taxon>Ovalentaria</taxon>
        <taxon>Atherinomorphae</taxon>
        <taxon>Beloniformes</taxon>
        <taxon>Adrianichthyidae</taxon>
        <taxon>Oryziinae</taxon>
        <taxon>Oryzias</taxon>
    </lineage>
</organism>
<dbReference type="Proteomes" id="UP000283210">
    <property type="component" value="Unassembled WGS sequence"/>
</dbReference>
<dbReference type="OrthoDB" id="8959448at2759"/>
<keyword evidence="3" id="KW-1185">Reference proteome</keyword>
<feature type="region of interest" description="Disordered" evidence="1">
    <location>
        <begin position="462"/>
        <end position="492"/>
    </location>
</feature>
<proteinExistence type="predicted"/>
<feature type="compositionally biased region" description="Basic and acidic residues" evidence="1">
    <location>
        <begin position="64"/>
        <end position="74"/>
    </location>
</feature>
<protein>
    <submittedName>
        <fullName evidence="2">Uncharacterized protein</fullName>
    </submittedName>
</protein>
<sequence>MTLHRFVSRSKTERKSKERLMEYDPISPTPCPFLTGKGKVGQKLNSETSLHRRSVKSAGSCAQKKGDKNHASERIKRKRETSFSPRRTKLDVRSVQRKIEPERSAGEGASHVDSSNVTEILDSTKKQVRWAVPHPRSSVQPSTSQRDRCYAKRETSGRSWRLESRSTKEESPSESNSSDEAEDGEIRKDKNKAQDRVHDTSDVSFSSSDEDNESQGGITYKAALPLDTEDEVDDTWGGCLNLNAQRARSRDDISIEERILPGSQEEICAVLKTGEEAITVPRVSVKKVRESSEADETGASDPSRVTVAAVSGSAEPTASVHPEENELKMFQDGLLVASGSTEELRNAIQSIGGETSPSTCFSTEVHNTAIADAEYAVRFQSLQAEQDAIESVTISKTVYDDINLVMYADYVEPCPMDSANIRHVCVPVAPSYADQVKFPIFQQCAGFADPAIKTNEFCDRTMSSEAVPPPETRNDAFGQVGDQSHAASSDSSLHSDDFRVAQCNETSGVLVEGGSCPVEPVEQALGTNPDNKVCHGSPEGSVRPQRFDGIPLSTVKNLITCPSCSRVFNRAPLCQEYLLQLNRPVQCLCGCVLCTICYRGQGGCQRHGVVSKHGAVNYTANVLADLPEVESVGVWDLEREDSDRIMPKGETEQCVQIMLAEGTPAPDELKQAFQTVLQNPANDMSFTYWDNQVLPEEDAHRYVCIPHVPGFWDHMLVGKWCPATTQEVIGPDLLLPRLFDVDMGGHSFHWCCFVLKEQILLVAWCRKDNSLVVPLIDSSLRGIVSHIAFRRMMFYLRTWIEVQYRWRKDVEGVKRNVHTVLDCKPSEGPSIAHVVARLAAQSGMEKAEPTDRHLRRRPLALDTDVFFAKNAAAAALFDYRPRFQCDSQTLYLNVAEEFSNYHCRSDENLVTQPICTSSENGYI</sequence>
<gene>
    <name evidence="2" type="ORF">OJAV_G00234810</name>
</gene>